<dbReference type="WBParaSite" id="Csp11.Scaffold629.g10640.t1">
    <property type="protein sequence ID" value="Csp11.Scaffold629.g10640.t1"/>
    <property type="gene ID" value="Csp11.Scaffold629.g10640"/>
</dbReference>
<accession>A0A1I7TQ24</accession>
<name>A0A1I7TQ24_9PELO</name>
<feature type="compositionally biased region" description="Basic and acidic residues" evidence="1">
    <location>
        <begin position="168"/>
        <end position="196"/>
    </location>
</feature>
<evidence type="ECO:0000313" key="2">
    <source>
        <dbReference type="Proteomes" id="UP000095282"/>
    </source>
</evidence>
<feature type="compositionally biased region" description="Basic residues" evidence="1">
    <location>
        <begin position="70"/>
        <end position="96"/>
    </location>
</feature>
<keyword evidence="2" id="KW-1185">Reference proteome</keyword>
<feature type="compositionally biased region" description="Basic and acidic residues" evidence="1">
    <location>
        <begin position="97"/>
        <end position="116"/>
    </location>
</feature>
<reference evidence="3" key="1">
    <citation type="submission" date="2016-11" db="UniProtKB">
        <authorList>
            <consortium name="WormBaseParasite"/>
        </authorList>
    </citation>
    <scope>IDENTIFICATION</scope>
</reference>
<organism evidence="2 3">
    <name type="scientific">Caenorhabditis tropicalis</name>
    <dbReference type="NCBI Taxonomy" id="1561998"/>
    <lineage>
        <taxon>Eukaryota</taxon>
        <taxon>Metazoa</taxon>
        <taxon>Ecdysozoa</taxon>
        <taxon>Nematoda</taxon>
        <taxon>Chromadorea</taxon>
        <taxon>Rhabditida</taxon>
        <taxon>Rhabditina</taxon>
        <taxon>Rhabditomorpha</taxon>
        <taxon>Rhabditoidea</taxon>
        <taxon>Rhabditidae</taxon>
        <taxon>Peloderinae</taxon>
        <taxon>Caenorhabditis</taxon>
    </lineage>
</organism>
<feature type="region of interest" description="Disordered" evidence="1">
    <location>
        <begin position="65"/>
        <end position="235"/>
    </location>
</feature>
<dbReference type="Proteomes" id="UP000095282">
    <property type="component" value="Unplaced"/>
</dbReference>
<feature type="region of interest" description="Disordered" evidence="1">
    <location>
        <begin position="252"/>
        <end position="272"/>
    </location>
</feature>
<proteinExistence type="predicted"/>
<sequence length="292" mass="33610">MGDDTRRGDIIQVMSDDQKVGMSLKRGEGEQPQAVAVAENKKEDVVLGMMALSFEILKGLNLESEDVRPGQRRRGRRHAAGGKMRLRGKLGGRKIRRSPEEAEKKAAERQVRKLERAQLALAKKLSRAELRKTRRGDERSRSVESTRSRKVSKSRSESAKSPRRVKKSRSESGKPDRSPRRFKKNRSESRSRKEKAPGFIRKRRESKRVRSESKEARKLERAEKKLAREQAREEKRAAKAVAEIHVTGVFEEPKTKKRSSKPKNPYREKIRYGKLVHAPAAFKSMRRAVQRR</sequence>
<feature type="compositionally biased region" description="Basic and acidic residues" evidence="1">
    <location>
        <begin position="126"/>
        <end position="147"/>
    </location>
</feature>
<evidence type="ECO:0000256" key="1">
    <source>
        <dbReference type="SAM" id="MobiDB-lite"/>
    </source>
</evidence>
<protein>
    <submittedName>
        <fullName evidence="3">Coiled-coil domain-containing protein 86</fullName>
    </submittedName>
</protein>
<evidence type="ECO:0000313" key="3">
    <source>
        <dbReference type="WBParaSite" id="Csp11.Scaffold629.g10640.t1"/>
    </source>
</evidence>
<dbReference type="eggNOG" id="ENOG502QZQK">
    <property type="taxonomic scope" value="Eukaryota"/>
</dbReference>
<dbReference type="AlphaFoldDB" id="A0A1I7TQ24"/>
<feature type="compositionally biased region" description="Basic and acidic residues" evidence="1">
    <location>
        <begin position="208"/>
        <end position="235"/>
    </location>
</feature>